<evidence type="ECO:0000313" key="1">
    <source>
        <dbReference type="EMBL" id="CDN89064.1"/>
    </source>
</evidence>
<gene>
    <name evidence="1" type="ORF">BN948_03501</name>
</gene>
<dbReference type="SUPFAM" id="SSF52096">
    <property type="entry name" value="ClpP/crotonase"/>
    <property type="match status" value="1"/>
</dbReference>
<dbReference type="GO" id="GO:0016853">
    <property type="term" value="F:isomerase activity"/>
    <property type="evidence" value="ECO:0007669"/>
    <property type="project" value="UniProtKB-KW"/>
</dbReference>
<dbReference type="InterPro" id="IPR001753">
    <property type="entry name" value="Enoyl-CoA_hydra/iso"/>
</dbReference>
<dbReference type="CDD" id="cd06558">
    <property type="entry name" value="crotonase-like"/>
    <property type="match status" value="1"/>
</dbReference>
<dbReference type="RefSeq" id="WP_035622942.1">
    <property type="nucleotide sequence ID" value="NZ_CCAE010000034.1"/>
</dbReference>
<protein>
    <submittedName>
        <fullName evidence="1">Enoyl-CoA hydratase/isomerase</fullName>
    </submittedName>
</protein>
<reference evidence="2" key="1">
    <citation type="submission" date="2014-11" db="EMBL/GenBank/DDBJ databases">
        <title>Draft genome sequence of Hydrogenophaga intermedia S1.</title>
        <authorList>
            <person name="Gan H.M."/>
            <person name="Chew T.H."/>
            <person name="Stolz A."/>
        </authorList>
    </citation>
    <scope>NUCLEOTIDE SEQUENCE [LARGE SCALE GENOMIC DNA]</scope>
    <source>
        <strain evidence="2">S1</strain>
    </source>
</reference>
<dbReference type="PANTHER" id="PTHR43459:SF1">
    <property type="entry name" value="EG:BACN32G11.4 PROTEIN"/>
    <property type="match status" value="1"/>
</dbReference>
<dbReference type="PANTHER" id="PTHR43459">
    <property type="entry name" value="ENOYL-COA HYDRATASE"/>
    <property type="match status" value="1"/>
</dbReference>
<keyword evidence="2" id="KW-1185">Reference proteome</keyword>
<name>A0A1L1PJY4_HYDIT</name>
<evidence type="ECO:0000313" key="2">
    <source>
        <dbReference type="Proteomes" id="UP000028878"/>
    </source>
</evidence>
<dbReference type="EMBL" id="CCAE010000034">
    <property type="protein sequence ID" value="CDN89064.1"/>
    <property type="molecule type" value="Genomic_DNA"/>
</dbReference>
<dbReference type="Pfam" id="PF00378">
    <property type="entry name" value="ECH_1"/>
    <property type="match status" value="1"/>
</dbReference>
<accession>A0A1L1PJY4</accession>
<keyword evidence="1" id="KW-0413">Isomerase</keyword>
<dbReference type="InterPro" id="IPR029045">
    <property type="entry name" value="ClpP/crotonase-like_dom_sf"/>
</dbReference>
<dbReference type="AlphaFoldDB" id="A0A1L1PJY4"/>
<organism evidence="1 2">
    <name type="scientific">Hydrogenophaga intermedia</name>
    <dbReference type="NCBI Taxonomy" id="65786"/>
    <lineage>
        <taxon>Bacteria</taxon>
        <taxon>Pseudomonadati</taxon>
        <taxon>Pseudomonadota</taxon>
        <taxon>Betaproteobacteria</taxon>
        <taxon>Burkholderiales</taxon>
        <taxon>Comamonadaceae</taxon>
        <taxon>Hydrogenophaga</taxon>
    </lineage>
</organism>
<sequence length="268" mass="29409">MNARDEGLSDLPELVVSDGVATVTLRRPRVLNRLQAEDVIRLREIWAEVERDPSVRVLVLTGTGRAFSSGYDLDELGERSGAIAPGARSGRPLPDFPAMTLELENLRVPTVCRLNGPVYGGATDLALSCDFRVGRSDSEMFMPASRLGLHYYTEGLIRWSHRLGTNAARRLFLTSTTIKADEMHRIGYLTDVVAPEALDETVDALVRTLAAQAPLAVAGMKRSLNQIARGELDVAASDARHRASLASEDLREGMSAWQERRAPVFKGR</sequence>
<dbReference type="Gene3D" id="3.90.226.10">
    <property type="entry name" value="2-enoyl-CoA Hydratase, Chain A, domain 1"/>
    <property type="match status" value="1"/>
</dbReference>
<proteinExistence type="predicted"/>
<dbReference type="Proteomes" id="UP000028878">
    <property type="component" value="Unassembled WGS sequence"/>
</dbReference>